<evidence type="ECO:0000256" key="1">
    <source>
        <dbReference type="SAM" id="MobiDB-lite"/>
    </source>
</evidence>
<accession>A0ABY5NUZ6</accession>
<dbReference type="Proteomes" id="UP001317001">
    <property type="component" value="Chromosome"/>
</dbReference>
<evidence type="ECO:0000313" key="3">
    <source>
        <dbReference type="Proteomes" id="UP001317001"/>
    </source>
</evidence>
<evidence type="ECO:0000313" key="2">
    <source>
        <dbReference type="EMBL" id="UUV22374.1"/>
    </source>
</evidence>
<keyword evidence="3" id="KW-1185">Reference proteome</keyword>
<dbReference type="EMBL" id="CP102382">
    <property type="protein sequence ID" value="UUV22374.1"/>
    <property type="molecule type" value="Genomic_DNA"/>
</dbReference>
<protein>
    <submittedName>
        <fullName evidence="2">Uncharacterized protein</fullName>
    </submittedName>
</protein>
<name>A0ABY5NUZ6_9FLAO</name>
<dbReference type="RefSeq" id="WP_257500291.1">
    <property type="nucleotide sequence ID" value="NZ_CP102382.1"/>
</dbReference>
<reference evidence="2 3" key="1">
    <citation type="submission" date="2022-08" db="EMBL/GenBank/DDBJ databases">
        <title>Myroides zhujiangensis sp. nov., a novel bacterium isolated from sediment in the Pearl River Estuary.</title>
        <authorList>
            <person name="Cui L."/>
        </authorList>
    </citation>
    <scope>NUCLEOTIDE SEQUENCE [LARGE SCALE GENOMIC DNA]</scope>
    <source>
        <strain evidence="2 3">SCSIO 72103</strain>
    </source>
</reference>
<proteinExistence type="predicted"/>
<sequence length="67" mass="7461">MKNLFSKIANTAKDSKKEYGTEKKESKTDTKRCVSCGAARPKDTNLTTCDYCGTKFMNIDTSIKADE</sequence>
<gene>
    <name evidence="2" type="ORF">NPX36_04865</name>
</gene>
<feature type="region of interest" description="Disordered" evidence="1">
    <location>
        <begin position="1"/>
        <end position="30"/>
    </location>
</feature>
<organism evidence="2 3">
    <name type="scientific">Paenimyroides aestuarii</name>
    <dbReference type="NCBI Taxonomy" id="2968490"/>
    <lineage>
        <taxon>Bacteria</taxon>
        <taxon>Pseudomonadati</taxon>
        <taxon>Bacteroidota</taxon>
        <taxon>Flavobacteriia</taxon>
        <taxon>Flavobacteriales</taxon>
        <taxon>Flavobacteriaceae</taxon>
        <taxon>Paenimyroides</taxon>
    </lineage>
</organism>
<feature type="compositionally biased region" description="Basic and acidic residues" evidence="1">
    <location>
        <begin position="13"/>
        <end position="30"/>
    </location>
</feature>